<feature type="non-terminal residue" evidence="2">
    <location>
        <position position="50"/>
    </location>
</feature>
<reference evidence="2" key="2">
    <citation type="submission" date="2023-05" db="EMBL/GenBank/DDBJ databases">
        <authorList>
            <person name="Fouks B."/>
        </authorList>
    </citation>
    <scope>NUCLEOTIDE SEQUENCE</scope>
    <source>
        <strain evidence="2">Stay&amp;Tobe</strain>
        <tissue evidence="2">Testes</tissue>
    </source>
</reference>
<dbReference type="InterPro" id="IPR029058">
    <property type="entry name" value="AB_hydrolase_fold"/>
</dbReference>
<sequence length="50" mass="5800">FCDHKRALKYYAESVNNPTGFLAVRCKDWFHFLIGACYRDHAYMGIAANN</sequence>
<organism evidence="2 3">
    <name type="scientific">Diploptera punctata</name>
    <name type="common">Pacific beetle cockroach</name>
    <dbReference type="NCBI Taxonomy" id="6984"/>
    <lineage>
        <taxon>Eukaryota</taxon>
        <taxon>Metazoa</taxon>
        <taxon>Ecdysozoa</taxon>
        <taxon>Arthropoda</taxon>
        <taxon>Hexapoda</taxon>
        <taxon>Insecta</taxon>
        <taxon>Pterygota</taxon>
        <taxon>Neoptera</taxon>
        <taxon>Polyneoptera</taxon>
        <taxon>Dictyoptera</taxon>
        <taxon>Blattodea</taxon>
        <taxon>Blaberoidea</taxon>
        <taxon>Blaberidae</taxon>
        <taxon>Diplopterinae</taxon>
        <taxon>Diploptera</taxon>
    </lineage>
</organism>
<comment type="caution">
    <text evidence="2">The sequence shown here is derived from an EMBL/GenBank/DDBJ whole genome shotgun (WGS) entry which is preliminary data.</text>
</comment>
<protein>
    <recommendedName>
        <fullName evidence="1">Lipase domain-containing protein</fullName>
    </recommendedName>
</protein>
<evidence type="ECO:0000259" key="1">
    <source>
        <dbReference type="Pfam" id="PF00151"/>
    </source>
</evidence>
<dbReference type="InterPro" id="IPR013818">
    <property type="entry name" value="Lipase"/>
</dbReference>
<name>A0AAD8EC59_DIPPU</name>
<reference evidence="2" key="1">
    <citation type="journal article" date="2023" name="IScience">
        <title>Live-bearing cockroach genome reveals convergent evolutionary mechanisms linked to viviparity in insects and beyond.</title>
        <authorList>
            <person name="Fouks B."/>
            <person name="Harrison M.C."/>
            <person name="Mikhailova A.A."/>
            <person name="Marchal E."/>
            <person name="English S."/>
            <person name="Carruthers M."/>
            <person name="Jennings E.C."/>
            <person name="Chiamaka E.L."/>
            <person name="Frigard R.A."/>
            <person name="Pippel M."/>
            <person name="Attardo G.M."/>
            <person name="Benoit J.B."/>
            <person name="Bornberg-Bauer E."/>
            <person name="Tobe S.S."/>
        </authorList>
    </citation>
    <scope>NUCLEOTIDE SEQUENCE</scope>
    <source>
        <strain evidence="2">Stay&amp;Tobe</strain>
    </source>
</reference>
<accession>A0AAD8EC59</accession>
<gene>
    <name evidence="2" type="ORF">L9F63_020763</name>
</gene>
<dbReference type="EMBL" id="JASPKZ010007340">
    <property type="protein sequence ID" value="KAJ9584908.1"/>
    <property type="molecule type" value="Genomic_DNA"/>
</dbReference>
<dbReference type="GO" id="GO:0016298">
    <property type="term" value="F:lipase activity"/>
    <property type="evidence" value="ECO:0007669"/>
    <property type="project" value="InterPro"/>
</dbReference>
<dbReference type="AlphaFoldDB" id="A0AAD8EC59"/>
<proteinExistence type="predicted"/>
<feature type="non-terminal residue" evidence="2">
    <location>
        <position position="1"/>
    </location>
</feature>
<keyword evidence="3" id="KW-1185">Reference proteome</keyword>
<evidence type="ECO:0000313" key="3">
    <source>
        <dbReference type="Proteomes" id="UP001233999"/>
    </source>
</evidence>
<dbReference type="SUPFAM" id="SSF53474">
    <property type="entry name" value="alpha/beta-Hydrolases"/>
    <property type="match status" value="1"/>
</dbReference>
<dbReference type="Gene3D" id="3.40.50.1820">
    <property type="entry name" value="alpha/beta hydrolase"/>
    <property type="match status" value="1"/>
</dbReference>
<feature type="domain" description="Lipase" evidence="1">
    <location>
        <begin position="2"/>
        <end position="49"/>
    </location>
</feature>
<dbReference type="Pfam" id="PF00151">
    <property type="entry name" value="Lipase"/>
    <property type="match status" value="1"/>
</dbReference>
<dbReference type="Proteomes" id="UP001233999">
    <property type="component" value="Unassembled WGS sequence"/>
</dbReference>
<evidence type="ECO:0000313" key="2">
    <source>
        <dbReference type="EMBL" id="KAJ9584908.1"/>
    </source>
</evidence>